<gene>
    <name evidence="1" type="ORF">SCALOS_LOCUS3950</name>
</gene>
<organism evidence="1 2">
    <name type="scientific">Scutellospora calospora</name>
    <dbReference type="NCBI Taxonomy" id="85575"/>
    <lineage>
        <taxon>Eukaryota</taxon>
        <taxon>Fungi</taxon>
        <taxon>Fungi incertae sedis</taxon>
        <taxon>Mucoromycota</taxon>
        <taxon>Glomeromycotina</taxon>
        <taxon>Glomeromycetes</taxon>
        <taxon>Diversisporales</taxon>
        <taxon>Gigasporaceae</taxon>
        <taxon>Scutellospora</taxon>
    </lineage>
</organism>
<name>A0ACA9L991_9GLOM</name>
<protein>
    <submittedName>
        <fullName evidence="1">5573_t:CDS:1</fullName>
    </submittedName>
</protein>
<feature type="non-terminal residue" evidence="1">
    <location>
        <position position="1"/>
    </location>
</feature>
<reference evidence="1" key="1">
    <citation type="submission" date="2021-06" db="EMBL/GenBank/DDBJ databases">
        <authorList>
            <person name="Kallberg Y."/>
            <person name="Tangrot J."/>
            <person name="Rosling A."/>
        </authorList>
    </citation>
    <scope>NUCLEOTIDE SEQUENCE</scope>
    <source>
        <strain evidence="1">AU212A</strain>
    </source>
</reference>
<proteinExistence type="predicted"/>
<dbReference type="EMBL" id="CAJVPM010004864">
    <property type="protein sequence ID" value="CAG8518010.1"/>
    <property type="molecule type" value="Genomic_DNA"/>
</dbReference>
<feature type="non-terminal residue" evidence="1">
    <location>
        <position position="372"/>
    </location>
</feature>
<keyword evidence="2" id="KW-1185">Reference proteome</keyword>
<comment type="caution">
    <text evidence="1">The sequence shown here is derived from an EMBL/GenBank/DDBJ whole genome shotgun (WGS) entry which is preliminary data.</text>
</comment>
<sequence length="372" mass="43084">TGIGLTQSRIGIFFDYILNFSIKKNTKLSLFMDFEFLHSFHALMAKQYNSPSKNSLPKYINNETKSDWIKRMVIEKYIKFINYTEFEDLIFLKTGGSGIVHQAKWKNKEYVAIKQIAIAHDKTTIEMSDHEELIKELKAYHFIDEEGHKNIIKFFGISRVWVGDEEFSLVLEYADLGDLRSYLSRNILTWEQKVDIARHIACGLQFLHNNEILHRDLHPGNVVIKNDNTLKFGIRAIIIDFGLSKIVSRNSISGQGIKGIIKFMDPIIINEFDGEFGDMYTYSSDIYSLGFIMWDISGNGQMLKNENGQVEIIKKLRGIQEKPVPGSTLSYIELYEKCWDKSPENRPNINQVCELIDKEDIINGKEWKETNE</sequence>
<accession>A0ACA9L991</accession>
<evidence type="ECO:0000313" key="2">
    <source>
        <dbReference type="Proteomes" id="UP000789860"/>
    </source>
</evidence>
<evidence type="ECO:0000313" key="1">
    <source>
        <dbReference type="EMBL" id="CAG8518010.1"/>
    </source>
</evidence>
<dbReference type="Proteomes" id="UP000789860">
    <property type="component" value="Unassembled WGS sequence"/>
</dbReference>